<dbReference type="CDD" id="cd11531">
    <property type="entry name" value="NTP-PPase_BsYpjD"/>
    <property type="match status" value="1"/>
</dbReference>
<dbReference type="AlphaFoldDB" id="A0A429ZZB5"/>
<dbReference type="Pfam" id="PF03819">
    <property type="entry name" value="MazG"/>
    <property type="match status" value="1"/>
</dbReference>
<accession>A0A429ZZB5</accession>
<dbReference type="PANTHER" id="PTHR42692:SF1">
    <property type="entry name" value="NUCLEOTIDE PYROPHOSPHOHYDROLASE"/>
    <property type="match status" value="1"/>
</dbReference>
<evidence type="ECO:0000313" key="2">
    <source>
        <dbReference type="EMBL" id="RST99320.1"/>
    </source>
</evidence>
<dbReference type="InterPro" id="IPR012359">
    <property type="entry name" value="MazG-related_YpjD"/>
</dbReference>
<dbReference type="SUPFAM" id="SSF101386">
    <property type="entry name" value="all-alpha NTP pyrophosphatases"/>
    <property type="match status" value="1"/>
</dbReference>
<dbReference type="Gene3D" id="1.10.287.1080">
    <property type="entry name" value="MazG-like"/>
    <property type="match status" value="1"/>
</dbReference>
<dbReference type="GO" id="GO:0016787">
    <property type="term" value="F:hydrolase activity"/>
    <property type="evidence" value="ECO:0007669"/>
    <property type="project" value="UniProtKB-KW"/>
</dbReference>
<keyword evidence="3" id="KW-1185">Reference proteome</keyword>
<dbReference type="Proteomes" id="UP000287857">
    <property type="component" value="Unassembled WGS sequence"/>
</dbReference>
<comment type="caution">
    <text evidence="2">The sequence shown here is derived from an EMBL/GenBank/DDBJ whole genome shotgun (WGS) entry which is preliminary data.</text>
</comment>
<reference evidence="2 3" key="1">
    <citation type="submission" date="2017-05" db="EMBL/GenBank/DDBJ databases">
        <title>Vagococcus spp. assemblies.</title>
        <authorList>
            <person name="Gulvik C.A."/>
        </authorList>
    </citation>
    <scope>NUCLEOTIDE SEQUENCE [LARGE SCALE GENOMIC DNA]</scope>
    <source>
        <strain evidence="2 3">SS1995</strain>
    </source>
</reference>
<evidence type="ECO:0000313" key="3">
    <source>
        <dbReference type="Proteomes" id="UP000287857"/>
    </source>
</evidence>
<sequence length="116" mass="13912">MDKDEKQTLYEMQQEVDKYIQQFKTGYFPPLSQLARLTEEVGELAREVNHIYGDKKKKKDEPIKKMQEEIGDVLIVLIIMANSLSIDLSDAFHRNMEKFNTRDKFRFERKDEREHD</sequence>
<proteinExistence type="predicted"/>
<dbReference type="InterPro" id="IPR004518">
    <property type="entry name" value="MazG-like_dom"/>
</dbReference>
<evidence type="ECO:0000259" key="1">
    <source>
        <dbReference type="Pfam" id="PF03819"/>
    </source>
</evidence>
<organism evidence="2 3">
    <name type="scientific">Vagococcus vulneris</name>
    <dbReference type="NCBI Taxonomy" id="1977869"/>
    <lineage>
        <taxon>Bacteria</taxon>
        <taxon>Bacillati</taxon>
        <taxon>Bacillota</taxon>
        <taxon>Bacilli</taxon>
        <taxon>Lactobacillales</taxon>
        <taxon>Enterococcaceae</taxon>
        <taxon>Vagococcus</taxon>
    </lineage>
</organism>
<dbReference type="OrthoDB" id="9807397at2"/>
<dbReference type="PIRSF" id="PIRSF029904">
    <property type="entry name" value="UCP029904_pph"/>
    <property type="match status" value="1"/>
</dbReference>
<name>A0A429ZZB5_9ENTE</name>
<dbReference type="InterPro" id="IPR047046">
    <property type="entry name" value="YpjD/YvdC"/>
</dbReference>
<protein>
    <submittedName>
        <fullName evidence="2">Nucleotide pyrophosphohydrolase</fullName>
    </submittedName>
</protein>
<dbReference type="PANTHER" id="PTHR42692">
    <property type="entry name" value="NUCLEOTIDE PYROPHOSPHOHYDROLASE"/>
    <property type="match status" value="1"/>
</dbReference>
<gene>
    <name evidence="2" type="ORF">CBF37_04955</name>
</gene>
<keyword evidence="2" id="KW-0378">Hydrolase</keyword>
<feature type="domain" description="NTP pyrophosphohydrolase MazG-like" evidence="1">
    <location>
        <begin position="30"/>
        <end position="107"/>
    </location>
</feature>
<dbReference type="EMBL" id="NGJS01000005">
    <property type="protein sequence ID" value="RST99320.1"/>
    <property type="molecule type" value="Genomic_DNA"/>
</dbReference>
<dbReference type="RefSeq" id="WP_125983639.1">
    <property type="nucleotide sequence ID" value="NZ_NGJS01000005.1"/>
</dbReference>